<dbReference type="EMBL" id="NMUH01000931">
    <property type="protein sequence ID" value="MQL86845.1"/>
    <property type="molecule type" value="Genomic_DNA"/>
</dbReference>
<evidence type="ECO:0000313" key="2">
    <source>
        <dbReference type="Proteomes" id="UP000652761"/>
    </source>
</evidence>
<dbReference type="Proteomes" id="UP000652761">
    <property type="component" value="Unassembled WGS sequence"/>
</dbReference>
<sequence length="224" mass="23955">MGPRISSAEPRRGKGRRVVEHRAVPYPKSGVQGAVKLQTSVEGELCLASSNVVNGECGSNISSGALVERPLHIHVIHFGVTHLQVSVDLRPVSSDKYGRGLALFVMSGACSTVGVFSGINNLHISIFMSGAWDFDDAHPGTGRCMRVETFEHLDRGSIAVECNSYHDDDGIVILSVSTLVNPLAVAIPSMGSMGHGQLDLLLSLLPYGCPSNFHLNVLSDLFYT</sequence>
<evidence type="ECO:0000313" key="1">
    <source>
        <dbReference type="EMBL" id="MQL86845.1"/>
    </source>
</evidence>
<gene>
    <name evidence="1" type="ORF">Taro_019377</name>
</gene>
<keyword evidence="2" id="KW-1185">Reference proteome</keyword>
<comment type="caution">
    <text evidence="1">The sequence shown here is derived from an EMBL/GenBank/DDBJ whole genome shotgun (WGS) entry which is preliminary data.</text>
</comment>
<organism evidence="1 2">
    <name type="scientific">Colocasia esculenta</name>
    <name type="common">Wild taro</name>
    <name type="synonym">Arum esculentum</name>
    <dbReference type="NCBI Taxonomy" id="4460"/>
    <lineage>
        <taxon>Eukaryota</taxon>
        <taxon>Viridiplantae</taxon>
        <taxon>Streptophyta</taxon>
        <taxon>Embryophyta</taxon>
        <taxon>Tracheophyta</taxon>
        <taxon>Spermatophyta</taxon>
        <taxon>Magnoliopsida</taxon>
        <taxon>Liliopsida</taxon>
        <taxon>Araceae</taxon>
        <taxon>Aroideae</taxon>
        <taxon>Colocasieae</taxon>
        <taxon>Colocasia</taxon>
    </lineage>
</organism>
<protein>
    <submittedName>
        <fullName evidence="1">Uncharacterized protein</fullName>
    </submittedName>
</protein>
<accession>A0A843UTB4</accession>
<reference evidence="1" key="1">
    <citation type="submission" date="2017-07" db="EMBL/GenBank/DDBJ databases">
        <title>Taro Niue Genome Assembly and Annotation.</title>
        <authorList>
            <person name="Atibalentja N."/>
            <person name="Keating K."/>
            <person name="Fields C.J."/>
        </authorList>
    </citation>
    <scope>NUCLEOTIDE SEQUENCE</scope>
    <source>
        <strain evidence="1">Niue_2</strain>
        <tissue evidence="1">Leaf</tissue>
    </source>
</reference>
<dbReference type="AlphaFoldDB" id="A0A843UTB4"/>
<dbReference type="OrthoDB" id="66620at2759"/>
<name>A0A843UTB4_COLES</name>
<proteinExistence type="predicted"/>